<feature type="non-terminal residue" evidence="10">
    <location>
        <position position="336"/>
    </location>
</feature>
<accession>A0A0F8Z7T5</accession>
<evidence type="ECO:0000313" key="10">
    <source>
        <dbReference type="EMBL" id="KKK82070.1"/>
    </source>
</evidence>
<evidence type="ECO:0000256" key="3">
    <source>
        <dbReference type="ARBA" id="ARBA00022603"/>
    </source>
</evidence>
<comment type="catalytic activity">
    <reaction evidence="8">
        <text>a 2'-deoxycytidine in DNA + S-adenosyl-L-methionine = an N(4)-methyl-2'-deoxycytidine in DNA + S-adenosyl-L-homocysteine + H(+)</text>
        <dbReference type="Rhea" id="RHEA:16857"/>
        <dbReference type="Rhea" id="RHEA-COMP:11369"/>
        <dbReference type="Rhea" id="RHEA-COMP:13674"/>
        <dbReference type="ChEBI" id="CHEBI:15378"/>
        <dbReference type="ChEBI" id="CHEBI:57856"/>
        <dbReference type="ChEBI" id="CHEBI:59789"/>
        <dbReference type="ChEBI" id="CHEBI:85452"/>
        <dbReference type="ChEBI" id="CHEBI:137933"/>
        <dbReference type="EC" id="2.1.1.113"/>
    </reaction>
</comment>
<dbReference type="GO" id="GO:0009307">
    <property type="term" value="P:DNA restriction-modification system"/>
    <property type="evidence" value="ECO:0007669"/>
    <property type="project" value="UniProtKB-KW"/>
</dbReference>
<evidence type="ECO:0000256" key="4">
    <source>
        <dbReference type="ARBA" id="ARBA00022679"/>
    </source>
</evidence>
<evidence type="ECO:0000256" key="8">
    <source>
        <dbReference type="ARBA" id="ARBA00049120"/>
    </source>
</evidence>
<proteinExistence type="inferred from homology"/>
<organism evidence="10">
    <name type="scientific">marine sediment metagenome</name>
    <dbReference type="NCBI Taxonomy" id="412755"/>
    <lineage>
        <taxon>unclassified sequences</taxon>
        <taxon>metagenomes</taxon>
        <taxon>ecological metagenomes</taxon>
    </lineage>
</organism>
<evidence type="ECO:0000256" key="1">
    <source>
        <dbReference type="ARBA" id="ARBA00010203"/>
    </source>
</evidence>
<evidence type="ECO:0000256" key="6">
    <source>
        <dbReference type="ARBA" id="ARBA00022747"/>
    </source>
</evidence>
<evidence type="ECO:0000256" key="2">
    <source>
        <dbReference type="ARBA" id="ARBA00012185"/>
    </source>
</evidence>
<keyword evidence="3" id="KW-0489">Methyltransferase</keyword>
<protein>
    <recommendedName>
        <fullName evidence="2">site-specific DNA-methyltransferase (cytosine-N(4)-specific)</fullName>
        <ecNumber evidence="2">2.1.1.113</ecNumber>
    </recommendedName>
</protein>
<dbReference type="AlphaFoldDB" id="A0A0F8Z7T5"/>
<feature type="domain" description="DNA methylase N-4/N-6" evidence="9">
    <location>
        <begin position="24"/>
        <end position="249"/>
    </location>
</feature>
<dbReference type="EMBL" id="LAZR01052839">
    <property type="protein sequence ID" value="KKK82070.1"/>
    <property type="molecule type" value="Genomic_DNA"/>
</dbReference>
<evidence type="ECO:0000256" key="5">
    <source>
        <dbReference type="ARBA" id="ARBA00022691"/>
    </source>
</evidence>
<dbReference type="GO" id="GO:0008170">
    <property type="term" value="F:N-methyltransferase activity"/>
    <property type="evidence" value="ECO:0007669"/>
    <property type="project" value="InterPro"/>
</dbReference>
<dbReference type="GO" id="GO:0015667">
    <property type="term" value="F:site-specific DNA-methyltransferase (cytosine-N4-specific) activity"/>
    <property type="evidence" value="ECO:0007669"/>
    <property type="project" value="UniProtKB-EC"/>
</dbReference>
<comment type="caution">
    <text evidence="10">The sequence shown here is derived from an EMBL/GenBank/DDBJ whole genome shotgun (WGS) entry which is preliminary data.</text>
</comment>
<keyword evidence="6" id="KW-0680">Restriction system</keyword>
<dbReference type="InterPro" id="IPR029063">
    <property type="entry name" value="SAM-dependent_MTases_sf"/>
</dbReference>
<dbReference type="Gene3D" id="3.40.50.150">
    <property type="entry name" value="Vaccinia Virus protein VP39"/>
    <property type="match status" value="1"/>
</dbReference>
<keyword evidence="4" id="KW-0808">Transferase</keyword>
<dbReference type="GO" id="GO:0032259">
    <property type="term" value="P:methylation"/>
    <property type="evidence" value="ECO:0007669"/>
    <property type="project" value="UniProtKB-KW"/>
</dbReference>
<name>A0A0F8Z7T5_9ZZZZ</name>
<dbReference type="EC" id="2.1.1.113" evidence="2"/>
<dbReference type="InterPro" id="IPR002941">
    <property type="entry name" value="DNA_methylase_N4/N6"/>
</dbReference>
<dbReference type="InterPro" id="IPR017985">
    <property type="entry name" value="MeTrfase_CN4_CS"/>
</dbReference>
<dbReference type="GO" id="GO:0003677">
    <property type="term" value="F:DNA binding"/>
    <property type="evidence" value="ECO:0007669"/>
    <property type="project" value="UniProtKB-KW"/>
</dbReference>
<sequence>MGEVDKVYTGDCMEIMKSFPENWVQTVITSPPYWGLRDYGLEPIVWDGDPECQHEWESNDRKLHSGSTASDKAISVGGAFHGDKAVSSSFCIHCGAWLGCLGLEPTPELYVAHLVQVFAEVKRVLKGDGTLWLNIGDSYAANKTGSTGGCSTLGGGKTTQEMAGNRPDKIANGLKPKDMVMIPFRLALALQADGWWVRSDIIWHKNNCMPSSVKDRPTTDFEHVFLLAKSKKYYYDGGAIMEQATSQKSSGFTLANTAGRTDSAPFGSATLRPKFGTALLADDCTSDARGWLDFGKSEIAVNSSVTRDAQRFQVVNLVGFKIRLETPERVYMVDLK</sequence>
<evidence type="ECO:0000259" key="9">
    <source>
        <dbReference type="Pfam" id="PF01555"/>
    </source>
</evidence>
<keyword evidence="5" id="KW-0949">S-adenosyl-L-methionine</keyword>
<gene>
    <name evidence="10" type="ORF">LCGC14_2807070</name>
</gene>
<keyword evidence="7" id="KW-0238">DNA-binding</keyword>
<reference evidence="10" key="1">
    <citation type="journal article" date="2015" name="Nature">
        <title>Complex archaea that bridge the gap between prokaryotes and eukaryotes.</title>
        <authorList>
            <person name="Spang A."/>
            <person name="Saw J.H."/>
            <person name="Jorgensen S.L."/>
            <person name="Zaremba-Niedzwiedzka K."/>
            <person name="Martijn J."/>
            <person name="Lind A.E."/>
            <person name="van Eijk R."/>
            <person name="Schleper C."/>
            <person name="Guy L."/>
            <person name="Ettema T.J."/>
        </authorList>
    </citation>
    <scope>NUCLEOTIDE SEQUENCE</scope>
</reference>
<evidence type="ECO:0000256" key="7">
    <source>
        <dbReference type="ARBA" id="ARBA00023125"/>
    </source>
</evidence>
<comment type="similarity">
    <text evidence="1">Belongs to the N(4)/N(6)-methyltransferase family. N(4) subfamily.</text>
</comment>
<dbReference type="SUPFAM" id="SSF53335">
    <property type="entry name" value="S-adenosyl-L-methionine-dependent methyltransferases"/>
    <property type="match status" value="1"/>
</dbReference>
<dbReference type="PROSITE" id="PS00093">
    <property type="entry name" value="N4_MTASE"/>
    <property type="match status" value="1"/>
</dbReference>
<dbReference type="Pfam" id="PF01555">
    <property type="entry name" value="N6_N4_Mtase"/>
    <property type="match status" value="1"/>
</dbReference>